<keyword evidence="2" id="KW-1185">Reference proteome</keyword>
<dbReference type="STRING" id="1348612.A0A397H2Q6"/>
<gene>
    <name evidence="1" type="ORF">Glove_406g98</name>
</gene>
<evidence type="ECO:0000313" key="2">
    <source>
        <dbReference type="Proteomes" id="UP000266861"/>
    </source>
</evidence>
<accession>A0A397H2Q6</accession>
<dbReference type="EMBL" id="PQFF01000361">
    <property type="protein sequence ID" value="RHZ56128.1"/>
    <property type="molecule type" value="Genomic_DNA"/>
</dbReference>
<reference evidence="1 2" key="1">
    <citation type="submission" date="2018-08" db="EMBL/GenBank/DDBJ databases">
        <title>Genome and evolution of the arbuscular mycorrhizal fungus Diversispora epigaea (formerly Glomus versiforme) and its bacterial endosymbionts.</title>
        <authorList>
            <person name="Sun X."/>
            <person name="Fei Z."/>
            <person name="Harrison M."/>
        </authorList>
    </citation>
    <scope>NUCLEOTIDE SEQUENCE [LARGE SCALE GENOMIC DNA]</scope>
    <source>
        <strain evidence="1 2">IT104</strain>
    </source>
</reference>
<comment type="caution">
    <text evidence="1">The sequence shown here is derived from an EMBL/GenBank/DDBJ whole genome shotgun (WGS) entry which is preliminary data.</text>
</comment>
<protein>
    <submittedName>
        <fullName evidence="1">Uncharacterized protein</fullName>
    </submittedName>
</protein>
<proteinExistence type="predicted"/>
<organism evidence="1 2">
    <name type="scientific">Diversispora epigaea</name>
    <dbReference type="NCBI Taxonomy" id="1348612"/>
    <lineage>
        <taxon>Eukaryota</taxon>
        <taxon>Fungi</taxon>
        <taxon>Fungi incertae sedis</taxon>
        <taxon>Mucoromycota</taxon>
        <taxon>Glomeromycotina</taxon>
        <taxon>Glomeromycetes</taxon>
        <taxon>Diversisporales</taxon>
        <taxon>Diversisporaceae</taxon>
        <taxon>Diversispora</taxon>
    </lineage>
</organism>
<evidence type="ECO:0000313" key="1">
    <source>
        <dbReference type="EMBL" id="RHZ56128.1"/>
    </source>
</evidence>
<dbReference type="OrthoDB" id="511599at2759"/>
<dbReference type="AlphaFoldDB" id="A0A397H2Q6"/>
<dbReference type="Proteomes" id="UP000266861">
    <property type="component" value="Unassembled WGS sequence"/>
</dbReference>
<sequence>MDDPDEPMWYRALEAFKRGAELVHENPKILDILQDDAKKNADDQIYIAVFVSSENAVLRRMESRSSWSRAKKSPLEIGDLSKEESIKYLTEKRKINEKTEELYKLVGGRILELKEVANDFLAGCLIEEIKKKKLYETKTKFESAKLLKNQKYHEAGKQVINALLTSKEIDSDVFRKFSQMKRNTMKF</sequence>
<name>A0A397H2Q6_9GLOM</name>